<feature type="compositionally biased region" description="Low complexity" evidence="1">
    <location>
        <begin position="1160"/>
        <end position="1201"/>
    </location>
</feature>
<evidence type="ECO:0000313" key="5">
    <source>
        <dbReference type="Proteomes" id="UP000000483"/>
    </source>
</evidence>
<proteinExistence type="predicted"/>
<dbReference type="Pfam" id="PF13699">
    <property type="entry name" value="eCIS_core"/>
    <property type="match status" value="2"/>
</dbReference>
<feature type="domain" description="eCIS core" evidence="2">
    <location>
        <begin position="66"/>
        <end position="141"/>
    </location>
</feature>
<dbReference type="eggNOG" id="COG3170">
    <property type="taxonomic scope" value="Bacteria"/>
</dbReference>
<feature type="domain" description="Novel toxin 14" evidence="3">
    <location>
        <begin position="1942"/>
        <end position="2146"/>
    </location>
</feature>
<dbReference type="KEGG" id="dao:Desac_1809"/>
<keyword evidence="5" id="KW-1185">Reference proteome</keyword>
<dbReference type="STRING" id="880072.Desac_1809"/>
<feature type="compositionally biased region" description="Low complexity" evidence="1">
    <location>
        <begin position="1"/>
        <end position="13"/>
    </location>
</feature>
<organism evidence="4 5">
    <name type="scientific">Desulfobacca acetoxidans (strain ATCC 700848 / DSM 11109 / ASRB2)</name>
    <dbReference type="NCBI Taxonomy" id="880072"/>
    <lineage>
        <taxon>Bacteria</taxon>
        <taxon>Pseudomonadati</taxon>
        <taxon>Thermodesulfobacteriota</taxon>
        <taxon>Desulfobaccia</taxon>
        <taxon>Desulfobaccales</taxon>
        <taxon>Desulfobaccaceae</taxon>
        <taxon>Desulfobacca</taxon>
    </lineage>
</organism>
<dbReference type="EMBL" id="CP002629">
    <property type="protein sequence ID" value="AEB09649.1"/>
    <property type="molecule type" value="Genomic_DNA"/>
</dbReference>
<accession>F2NI23</accession>
<name>F2NI23_DESAR</name>
<feature type="domain" description="eCIS core" evidence="2">
    <location>
        <begin position="1616"/>
        <end position="1692"/>
    </location>
</feature>
<feature type="region of interest" description="Disordered" evidence="1">
    <location>
        <begin position="1588"/>
        <end position="1616"/>
    </location>
</feature>
<dbReference type="RefSeq" id="WP_013706758.1">
    <property type="nucleotide sequence ID" value="NC_015388.1"/>
</dbReference>
<feature type="region of interest" description="Disordered" evidence="1">
    <location>
        <begin position="1"/>
        <end position="28"/>
    </location>
</feature>
<protein>
    <recommendedName>
        <fullName evidence="6">DUF4157 domain-containing protein</fullName>
    </recommendedName>
</protein>
<evidence type="ECO:0000259" key="3">
    <source>
        <dbReference type="Pfam" id="PF15522"/>
    </source>
</evidence>
<dbReference type="InterPro" id="IPR029120">
    <property type="entry name" value="Ntox14"/>
</dbReference>
<dbReference type="HOGENOM" id="CLU_230991_0_0_7"/>
<evidence type="ECO:0000313" key="4">
    <source>
        <dbReference type="EMBL" id="AEB09649.1"/>
    </source>
</evidence>
<evidence type="ECO:0000256" key="1">
    <source>
        <dbReference type="SAM" id="MobiDB-lite"/>
    </source>
</evidence>
<evidence type="ECO:0008006" key="6">
    <source>
        <dbReference type="Google" id="ProtNLM"/>
    </source>
</evidence>
<dbReference type="InterPro" id="IPR025295">
    <property type="entry name" value="eCIS_core_dom"/>
</dbReference>
<dbReference type="eggNOG" id="COG3087">
    <property type="taxonomic scope" value="Bacteria"/>
</dbReference>
<feature type="region of interest" description="Disordered" evidence="1">
    <location>
        <begin position="468"/>
        <end position="487"/>
    </location>
</feature>
<feature type="compositionally biased region" description="Low complexity" evidence="1">
    <location>
        <begin position="475"/>
        <end position="484"/>
    </location>
</feature>
<reference evidence="4 5" key="1">
    <citation type="journal article" date="2011" name="Stand. Genomic Sci.">
        <title>Complete genome sequence of the acetate-degrading sulfate reducer Desulfobacca acetoxidans type strain (ASRB2).</title>
        <authorList>
            <person name="Goker M."/>
            <person name="Teshima H."/>
            <person name="Lapidus A."/>
            <person name="Nolan M."/>
            <person name="Lucas S."/>
            <person name="Hammon N."/>
            <person name="Deshpande S."/>
            <person name="Cheng J.F."/>
            <person name="Tapia R."/>
            <person name="Han C."/>
            <person name="Goodwin L."/>
            <person name="Pitluck S."/>
            <person name="Huntemann M."/>
            <person name="Liolios K."/>
            <person name="Ivanova N."/>
            <person name="Pagani I."/>
            <person name="Mavromatis K."/>
            <person name="Ovchinikova G."/>
            <person name="Pati A."/>
            <person name="Chen A."/>
            <person name="Palaniappan K."/>
            <person name="Land M."/>
            <person name="Hauser L."/>
            <person name="Brambilla E.M."/>
            <person name="Rohde M."/>
            <person name="Spring S."/>
            <person name="Detter J.C."/>
            <person name="Woyke T."/>
            <person name="Bristow J."/>
            <person name="Eisen J.A."/>
            <person name="Markowitz V."/>
            <person name="Hugenholtz P."/>
            <person name="Kyrpides N.C."/>
            <person name="Klenk H.P."/>
        </authorList>
    </citation>
    <scope>NUCLEOTIDE SEQUENCE [LARGE SCALE GENOMIC DNA]</scope>
    <source>
        <strain evidence="5">ATCC 700848 / DSM 11109 / ASRB2</strain>
    </source>
</reference>
<sequence>MKQQAAQKKAVQTKARRPTVQTHERQAKDAAARLLNGEQDLNRLLTQTPAAPRVPVHDCRTRPERLPDKVLAVLEEGFNADLDRMRVYHDAAAARLAAAEGARAFTSGPDIFFAADEYRPGTTEGLRLLAHETAHVLQQTGRMNPDGVMTATAHYGSGELQFDIAWSRLRQAYQQSVEAESAAVQDSMTAMIAEIETLVGAGATLSTELGRGVMVERRRGGRTERVNNLTVFESRVTSGEFNSSERPARSLLFDALKALGRYQGAAALLEHDPSLPTALPDTDFLEFLQTDRNYGLDWFAAIFSRIEGIRELYPDRYLENIYRYLMNPVRGAVSSADIRTALNNFATQFLRRQREGAFDLENERVRGAWGALRLINESLQTDLRGLERTGLDLAPTTRRRLAAGTILAAARRWETHELRIFRSLSTPTASVAQQALDFWTESELRQAQQAEAAHFLFRRLFEAPGRESARRRTGARAAGRVGTAPTPPELLQIPAEVQSNRVYAGFLRRVKSELGNVLGGDPPVLLEPSAYGRALVRLQSVLNEQRLALGNELFRQFRRGDAGDPAKLERALWFGMAQFFIDGVISVIDEYNAALDRRFINEYDGLPDVRLRNRYRLARYAYQLGAMTSAAVPAARGAVNIQDIAARVLTGGDVGQSYLAFTGDWYDQNANPEHLETDFVPTEPVEGWGLNVNQIRRIFYLLHERALVNALRRILRAIEGRRDPLAAETYGIIQNALRAAREEVPVPRRWAPRDYVLVWNSIDCEVTERAHMAELIRNHPRFDELLRLENHATEAHIIPNFRASRPYVWFLPNFQRLVNYVCSITPVRAGLQTRTTETITPYNLLEYLNSQAMSDREMDAAEQRRRRDPNADIVTFFDELMAQLNAALGTDISAIESRRQVLLTQARIHDRRVIENQSRAHLEAYAADSSISNYALPSRVITLIERYRQDIATEAHPPPGVLAERAAHMAVLILKLAGNMRAAFVRPLGFIFEGIEVEDRYDIVTNFFGYIMEALAFLRRDNARELLQRVLHSSESVEEVIAGRTPLEELRRHFIEVIHRLQARFGFRTNDAGTELRRLETERPIVVSDTLIIDGVSYRLIRIHQPFIFHDSYGHGTPAYQPSILKSISRTEYTREQRSRNFPLITLEILSGAEGAEETGSIAEPPASPASPTAEAGAAGEQTRAGGATSATGGRTLTLTSSMARPNEVMLEKLAHAVTMESIRRGLVAAAEAIELFFRGGLEAAKIAAMFFPPAGPIIVMIADFAEFLITELPRIRTEILEEPMRVVEELQEFVSPEMRSRMLERLWEYLLFEGDIPFLEQIQARLARPAAAARRRSSPRRAGVMGRLAHFAGDTGRRILQAFLGLRQRSRARFISAHRMVERRPRVNRFLRAIPGILEMGSMVRARDLETAREILGDLLEGNIQENISNPLREALIELFEGLNGLEIPGEILPLDLVLEFLLDRFLMVLGTRGRLVRRFIDNGVAIARGVGVDFDPRRELARVLATQLREQGLDPNILWQGYLQVQLQTMLIGARTDMINGINALFSDLFGTLIQVDASDLPDLTVAIERERVELGTEPALEPMLARKRGEEDEEEAEALPGRPPEVTAAGGVPLPTPQRLRYEGAFGHDFTHVRLHHDRRSFRVTEYYGAEALTSGSHVFLNEGLSLHNPRTESVLKHELAHVLQQTGARPLTMEHAPDPEMGAAGRGLRREPRREAAADRMARAADFRRVHDDPLTVEEPDELGGLVPIISSDIIQRTIDFLGSERVAESFRQQVETLVSIPASIATQRRGEFTAAVDEARRIWNATRTKLQVTTAVTNPRHHGPQTFNNPTARRVISHYFSSYREITEPRLRALTFYSYRLRGNRLRLNADSFKQNLANYISESTGFDIVIDPTGRTVDFVKVMNIDLGEVHGNTRVYQEMKRQTNTRIQRGRPPIPGVNARFTDLEWAKIRVEIIGGGTDVPIWDSEEYRLSDAFIRRMREMLDAVAGGSVDTWENYTTTTEVSNATFGGLRVGTHGQLTGRPTGDVDLEPVSGEGAGMMSRPARAGRQSHHIPQYLLIQYLQNLRSASTKIAHEGGGRPLFPPGFSVTGNTATGFSGAGRTLDFARLDPGSTTDRGRGLPAISLAAKTHQKGQLHINAATTWGSFTEAEPSIETTGSHTQGVLLDRKFYGFLRGRMSPRPPEDKLSILRQANLQPSANHAAVFEAIRDTYMWMFRDMMRALRRTLNRDVNDREHWEAVSYRMFALNRPQTQTAPGVLKPEYTPHNTQLTSVANAIEEKNRQIMADWYRG</sequence>
<dbReference type="Pfam" id="PF15522">
    <property type="entry name" value="Ntox14"/>
    <property type="match status" value="1"/>
</dbReference>
<gene>
    <name evidence="4" type="ordered locus">Desac_1809</name>
</gene>
<feature type="region of interest" description="Disordered" evidence="1">
    <location>
        <begin position="1155"/>
        <end position="1201"/>
    </location>
</feature>
<reference evidence="5" key="2">
    <citation type="submission" date="2011-03" db="EMBL/GenBank/DDBJ databases">
        <title>The complete genome of Desulfobacca acetoxidans DSM 11109.</title>
        <authorList>
            <consortium name="US DOE Joint Genome Institute (JGI-PGF)"/>
            <person name="Lucas S."/>
            <person name="Copeland A."/>
            <person name="Lapidus A."/>
            <person name="Bruce D."/>
            <person name="Goodwin L."/>
            <person name="Pitluck S."/>
            <person name="Peters L."/>
            <person name="Kyrpides N."/>
            <person name="Mavromatis K."/>
            <person name="Ivanova N."/>
            <person name="Ovchinnikova G."/>
            <person name="Teshima H."/>
            <person name="Detter J.C."/>
            <person name="Han C."/>
            <person name="Land M."/>
            <person name="Hauser L."/>
            <person name="Markowitz V."/>
            <person name="Cheng J.-F."/>
            <person name="Hugenholtz P."/>
            <person name="Woyke T."/>
            <person name="Wu D."/>
            <person name="Spring S."/>
            <person name="Schueler E."/>
            <person name="Brambilla E."/>
            <person name="Klenk H.-P."/>
            <person name="Eisen J.A."/>
        </authorList>
    </citation>
    <scope>NUCLEOTIDE SEQUENCE [LARGE SCALE GENOMIC DNA]</scope>
    <source>
        <strain evidence="5">ATCC 700848 / DSM 11109 / ASRB2</strain>
    </source>
</reference>
<dbReference type="Proteomes" id="UP000000483">
    <property type="component" value="Chromosome"/>
</dbReference>
<feature type="region of interest" description="Disordered" evidence="1">
    <location>
        <begin position="1696"/>
        <end position="1715"/>
    </location>
</feature>
<evidence type="ECO:0000259" key="2">
    <source>
        <dbReference type="Pfam" id="PF13699"/>
    </source>
</evidence>